<dbReference type="InterPro" id="IPR053842">
    <property type="entry name" value="NikA-like"/>
</dbReference>
<evidence type="ECO:0000313" key="1">
    <source>
        <dbReference type="EMBL" id="SJM36064.1"/>
    </source>
</evidence>
<reference evidence="2" key="1">
    <citation type="submission" date="2017-02" db="EMBL/GenBank/DDBJ databases">
        <authorList>
            <person name="Mornico D."/>
        </authorList>
    </citation>
    <scope>NUCLEOTIDE SEQUENCE [LARGE SCALE GENOMIC DNA]</scope>
</reference>
<dbReference type="OrthoDB" id="6710110at2"/>
<dbReference type="AlphaFoldDB" id="A0A1R4EC33"/>
<proteinExistence type="predicted"/>
<dbReference type="Pfam" id="PF21983">
    <property type="entry name" value="NikA-like"/>
    <property type="match status" value="1"/>
</dbReference>
<accession>A0A1R4EC33</accession>
<dbReference type="EMBL" id="FUGD01000017">
    <property type="protein sequence ID" value="SJM36064.1"/>
    <property type="molecule type" value="Genomic_DNA"/>
</dbReference>
<keyword evidence="2" id="KW-1185">Reference proteome</keyword>
<dbReference type="STRING" id="1945520.A1019T_00022"/>
<dbReference type="Proteomes" id="UP000188169">
    <property type="component" value="Unassembled WGS sequence"/>
</dbReference>
<organism evidence="1 2">
    <name type="scientific">Psychrobacter pasteurii</name>
    <dbReference type="NCBI Taxonomy" id="1945520"/>
    <lineage>
        <taxon>Bacteria</taxon>
        <taxon>Pseudomonadati</taxon>
        <taxon>Pseudomonadota</taxon>
        <taxon>Gammaproteobacteria</taxon>
        <taxon>Moraxellales</taxon>
        <taxon>Moraxellaceae</taxon>
        <taxon>Psychrobacter</taxon>
    </lineage>
</organism>
<name>A0A1R4EC33_9GAMM</name>
<protein>
    <submittedName>
        <fullName evidence="1">Mobilization protein MbeC</fullName>
    </submittedName>
</protein>
<dbReference type="RefSeq" id="WP_077447474.1">
    <property type="nucleotide sequence ID" value="NZ_FUGD01000017.1"/>
</dbReference>
<gene>
    <name evidence="1" type="primary">mbeC_1</name>
    <name evidence="1" type="ORF">A1019T_00022</name>
</gene>
<sequence>MPQTKRTKEIKIRLTEQEHQALLERMEGNQLATWIRQVSLAQRVAKPYKKADPELLRSLGRIGGNLNQLAKQANTLDKDTDKLRVFAQLAVIREQLNEVLSRHDS</sequence>
<evidence type="ECO:0000313" key="2">
    <source>
        <dbReference type="Proteomes" id="UP000188169"/>
    </source>
</evidence>